<dbReference type="InterPro" id="IPR041373">
    <property type="entry name" value="RT_RNaseH"/>
</dbReference>
<name>A0A8X6RC83_TRICX</name>
<dbReference type="SUPFAM" id="SSF56672">
    <property type="entry name" value="DNA/RNA polymerases"/>
    <property type="match status" value="1"/>
</dbReference>
<dbReference type="PANTHER" id="PTHR37984">
    <property type="entry name" value="PROTEIN CBG26694"/>
    <property type="match status" value="1"/>
</dbReference>
<keyword evidence="3" id="KW-0540">Nuclease</keyword>
<reference evidence="9" key="1">
    <citation type="submission" date="2020-08" db="EMBL/GenBank/DDBJ databases">
        <title>Multicomponent nature underlies the extraordinary mechanical properties of spider dragline silk.</title>
        <authorList>
            <person name="Kono N."/>
            <person name="Nakamura H."/>
            <person name="Mori M."/>
            <person name="Yoshida Y."/>
            <person name="Ohtoshi R."/>
            <person name="Malay A.D."/>
            <person name="Moran D.A.P."/>
            <person name="Tomita M."/>
            <person name="Numata K."/>
            <person name="Arakawa K."/>
        </authorList>
    </citation>
    <scope>NUCLEOTIDE SEQUENCE</scope>
</reference>
<keyword evidence="10" id="KW-1185">Reference proteome</keyword>
<evidence type="ECO:0000256" key="5">
    <source>
        <dbReference type="ARBA" id="ARBA00022801"/>
    </source>
</evidence>
<dbReference type="AlphaFoldDB" id="A0A8X6RC83"/>
<dbReference type="Proteomes" id="UP000887159">
    <property type="component" value="Unassembled WGS sequence"/>
</dbReference>
<dbReference type="Pfam" id="PF17917">
    <property type="entry name" value="RT_RNaseH"/>
    <property type="match status" value="1"/>
</dbReference>
<sequence>MVNRGAEGIRRGQGGHNESTSFNIARFPRTEDVRAFLNQEQRPVVFASRTLSNAERNYTVTERECLAVVWALNKFRTYFGSLPI</sequence>
<dbReference type="GO" id="GO:0016787">
    <property type="term" value="F:hydrolase activity"/>
    <property type="evidence" value="ECO:0007669"/>
    <property type="project" value="UniProtKB-KW"/>
</dbReference>
<evidence type="ECO:0000259" key="8">
    <source>
        <dbReference type="Pfam" id="PF17917"/>
    </source>
</evidence>
<keyword evidence="4" id="KW-0255">Endonuclease</keyword>
<dbReference type="InterPro" id="IPR050951">
    <property type="entry name" value="Retrovirus_Pol_polyprotein"/>
</dbReference>
<protein>
    <recommendedName>
        <fullName evidence="8">Reverse transcriptase RNase H-like domain-containing protein</fullName>
    </recommendedName>
</protein>
<dbReference type="GO" id="GO:0003964">
    <property type="term" value="F:RNA-directed DNA polymerase activity"/>
    <property type="evidence" value="ECO:0007669"/>
    <property type="project" value="UniProtKB-KW"/>
</dbReference>
<evidence type="ECO:0000256" key="4">
    <source>
        <dbReference type="ARBA" id="ARBA00022759"/>
    </source>
</evidence>
<comment type="caution">
    <text evidence="9">The sequence shown here is derived from an EMBL/GenBank/DDBJ whole genome shotgun (WGS) entry which is preliminary data.</text>
</comment>
<dbReference type="PANTHER" id="PTHR37984:SF5">
    <property type="entry name" value="PROTEIN NYNRIN-LIKE"/>
    <property type="match status" value="1"/>
</dbReference>
<keyword evidence="2" id="KW-0548">Nucleotidyltransferase</keyword>
<gene>
    <name evidence="9" type="ORF">TNCV_3545181</name>
</gene>
<dbReference type="EMBL" id="BMAU01021132">
    <property type="protein sequence ID" value="GFX91435.1"/>
    <property type="molecule type" value="Genomic_DNA"/>
</dbReference>
<evidence type="ECO:0000313" key="9">
    <source>
        <dbReference type="EMBL" id="GFX91435.1"/>
    </source>
</evidence>
<evidence type="ECO:0000256" key="3">
    <source>
        <dbReference type="ARBA" id="ARBA00022722"/>
    </source>
</evidence>
<dbReference type="InterPro" id="IPR043502">
    <property type="entry name" value="DNA/RNA_pol_sf"/>
</dbReference>
<evidence type="ECO:0000256" key="2">
    <source>
        <dbReference type="ARBA" id="ARBA00022695"/>
    </source>
</evidence>
<evidence type="ECO:0000256" key="7">
    <source>
        <dbReference type="SAM" id="MobiDB-lite"/>
    </source>
</evidence>
<evidence type="ECO:0000313" key="10">
    <source>
        <dbReference type="Proteomes" id="UP000887159"/>
    </source>
</evidence>
<dbReference type="Gene3D" id="3.10.20.370">
    <property type="match status" value="1"/>
</dbReference>
<dbReference type="GO" id="GO:0004519">
    <property type="term" value="F:endonuclease activity"/>
    <property type="evidence" value="ECO:0007669"/>
    <property type="project" value="UniProtKB-KW"/>
</dbReference>
<keyword evidence="5" id="KW-0378">Hydrolase</keyword>
<proteinExistence type="predicted"/>
<organism evidence="9 10">
    <name type="scientific">Trichonephila clavipes</name>
    <name type="common">Golden silk orbweaver</name>
    <name type="synonym">Nephila clavipes</name>
    <dbReference type="NCBI Taxonomy" id="2585209"/>
    <lineage>
        <taxon>Eukaryota</taxon>
        <taxon>Metazoa</taxon>
        <taxon>Ecdysozoa</taxon>
        <taxon>Arthropoda</taxon>
        <taxon>Chelicerata</taxon>
        <taxon>Arachnida</taxon>
        <taxon>Araneae</taxon>
        <taxon>Araneomorphae</taxon>
        <taxon>Entelegynae</taxon>
        <taxon>Araneoidea</taxon>
        <taxon>Nephilidae</taxon>
        <taxon>Trichonephila</taxon>
    </lineage>
</organism>
<feature type="region of interest" description="Disordered" evidence="7">
    <location>
        <begin position="1"/>
        <end position="22"/>
    </location>
</feature>
<accession>A0A8X6RC83</accession>
<evidence type="ECO:0000256" key="1">
    <source>
        <dbReference type="ARBA" id="ARBA00022679"/>
    </source>
</evidence>
<feature type="domain" description="Reverse transcriptase RNase H-like" evidence="8">
    <location>
        <begin position="38"/>
        <end position="79"/>
    </location>
</feature>
<keyword evidence="1" id="KW-0808">Transferase</keyword>
<evidence type="ECO:0000256" key="6">
    <source>
        <dbReference type="ARBA" id="ARBA00022918"/>
    </source>
</evidence>
<keyword evidence="6" id="KW-0695">RNA-directed DNA polymerase</keyword>